<comment type="caution">
    <text evidence="1">The sequence shown here is derived from an EMBL/GenBank/DDBJ whole genome shotgun (WGS) entry which is preliminary data.</text>
</comment>
<protein>
    <submittedName>
        <fullName evidence="1">Uncharacterized protein</fullName>
    </submittedName>
</protein>
<proteinExistence type="predicted"/>
<sequence>MDETRRQRIELTYLSYILIFDAFKRADGGWESSQNKDHLNARCFLSLGLSDPYRHLASIPEVPPKPGELQTELLGYKVREEATAALQQLKAEQKVD</sequence>
<reference evidence="1 2" key="1">
    <citation type="submission" date="2019-06" db="EMBL/GenBank/DDBJ databases">
        <title>Draft genomes of female and male turbot (Scophthalmus maximus).</title>
        <authorList>
            <person name="Xu H."/>
            <person name="Xu X.-W."/>
            <person name="Shao C."/>
            <person name="Chen S."/>
        </authorList>
    </citation>
    <scope>NUCLEOTIDE SEQUENCE [LARGE SCALE GENOMIC DNA]</scope>
    <source>
        <strain evidence="1">Ysfricsl-2016a</strain>
        <tissue evidence="1">Blood</tissue>
    </source>
</reference>
<dbReference type="Proteomes" id="UP000438429">
    <property type="component" value="Unassembled WGS sequence"/>
</dbReference>
<gene>
    <name evidence="1" type="ORF">F2P81_006320</name>
</gene>
<name>A0A6A4TDT6_SCOMX</name>
<dbReference type="EMBL" id="VEVO01000006">
    <property type="protein sequence ID" value="KAF0040422.1"/>
    <property type="molecule type" value="Genomic_DNA"/>
</dbReference>
<evidence type="ECO:0000313" key="2">
    <source>
        <dbReference type="Proteomes" id="UP000438429"/>
    </source>
</evidence>
<dbReference type="AlphaFoldDB" id="A0A6A4TDT6"/>
<organism evidence="1 2">
    <name type="scientific">Scophthalmus maximus</name>
    <name type="common">Turbot</name>
    <name type="synonym">Psetta maxima</name>
    <dbReference type="NCBI Taxonomy" id="52904"/>
    <lineage>
        <taxon>Eukaryota</taxon>
        <taxon>Metazoa</taxon>
        <taxon>Chordata</taxon>
        <taxon>Craniata</taxon>
        <taxon>Vertebrata</taxon>
        <taxon>Euteleostomi</taxon>
        <taxon>Actinopterygii</taxon>
        <taxon>Neopterygii</taxon>
        <taxon>Teleostei</taxon>
        <taxon>Neoteleostei</taxon>
        <taxon>Acanthomorphata</taxon>
        <taxon>Carangaria</taxon>
        <taxon>Pleuronectiformes</taxon>
        <taxon>Pleuronectoidei</taxon>
        <taxon>Scophthalmidae</taxon>
        <taxon>Scophthalmus</taxon>
    </lineage>
</organism>
<accession>A0A6A4TDT6</accession>
<evidence type="ECO:0000313" key="1">
    <source>
        <dbReference type="EMBL" id="KAF0040422.1"/>
    </source>
</evidence>